<dbReference type="InterPro" id="IPR002941">
    <property type="entry name" value="DNA_methylase_N4/N6"/>
</dbReference>
<evidence type="ECO:0000256" key="2">
    <source>
        <dbReference type="ARBA" id="ARBA00022679"/>
    </source>
</evidence>
<proteinExistence type="predicted"/>
<dbReference type="EMBL" id="BARU01008105">
    <property type="protein sequence ID" value="GAH36854.1"/>
    <property type="molecule type" value="Genomic_DNA"/>
</dbReference>
<organism evidence="4">
    <name type="scientific">marine sediment metagenome</name>
    <dbReference type="NCBI Taxonomy" id="412755"/>
    <lineage>
        <taxon>unclassified sequences</taxon>
        <taxon>metagenomes</taxon>
        <taxon>ecological metagenomes</taxon>
    </lineage>
</organism>
<sequence length="379" mass="41679">PPYWGLRDYGVDPVIWGGDPGCEHSWEGVGLAHHPGQVKQTITDQKVEVGQNAGSGQFCTKCSAWLGQLGLEPTPELYVQHLVEIFREVRRVLRDDGTVWLNIGDSYAGSMKGIGTNGEAYAGPKQATNKGSVGITPYKPDWSNTTLKPKDLVGIPWMLAFALRADGWWLRSDIIWAKGLSFCKSYSGTVMPESVTDRPTKSHEYVFLLTKSKSYYYDQEAIREDIASGPSDIKKMIEKKDRIGGKTLTADDSLYKANKETHIGQKRAVGNPSGRNVRSVWAINPENYSEAHFAVYPTKLIEPMILAGTSPKACGVCGAPYARIVELGEVISEGGGYERHKGNPNKLTGGKIKTVMEQHEHKMLGFRPTCDHSDDSGSC</sequence>
<dbReference type="PRINTS" id="PR00508">
    <property type="entry name" value="S21N4MTFRASE"/>
</dbReference>
<dbReference type="GO" id="GO:0008170">
    <property type="term" value="F:N-methyltransferase activity"/>
    <property type="evidence" value="ECO:0007669"/>
    <property type="project" value="InterPro"/>
</dbReference>
<evidence type="ECO:0000256" key="1">
    <source>
        <dbReference type="ARBA" id="ARBA00022603"/>
    </source>
</evidence>
<evidence type="ECO:0000259" key="3">
    <source>
        <dbReference type="Pfam" id="PF01555"/>
    </source>
</evidence>
<name>X1G5L4_9ZZZZ</name>
<comment type="caution">
    <text evidence="4">The sequence shown here is derived from an EMBL/GenBank/DDBJ whole genome shotgun (WGS) entry which is preliminary data.</text>
</comment>
<reference evidence="4" key="1">
    <citation type="journal article" date="2014" name="Front. Microbiol.">
        <title>High frequency of phylogenetically diverse reductive dehalogenase-homologous genes in deep subseafloor sedimentary metagenomes.</title>
        <authorList>
            <person name="Kawai M."/>
            <person name="Futagami T."/>
            <person name="Toyoda A."/>
            <person name="Takaki Y."/>
            <person name="Nishi S."/>
            <person name="Hori S."/>
            <person name="Arai W."/>
            <person name="Tsubouchi T."/>
            <person name="Morono Y."/>
            <person name="Uchiyama I."/>
            <person name="Ito T."/>
            <person name="Fujiyama A."/>
            <person name="Inagaki F."/>
            <person name="Takami H."/>
        </authorList>
    </citation>
    <scope>NUCLEOTIDE SEQUENCE</scope>
    <source>
        <strain evidence="4">Expedition CK06-06</strain>
    </source>
</reference>
<dbReference type="SUPFAM" id="SSF53335">
    <property type="entry name" value="S-adenosyl-L-methionine-dependent methyltransferases"/>
    <property type="match status" value="1"/>
</dbReference>
<dbReference type="Gene3D" id="3.40.50.150">
    <property type="entry name" value="Vaccinia Virus protein VP39"/>
    <property type="match status" value="1"/>
</dbReference>
<dbReference type="InterPro" id="IPR001091">
    <property type="entry name" value="RM_Methyltransferase"/>
</dbReference>
<feature type="domain" description="DNA methylase N-4/N-6" evidence="3">
    <location>
        <begin position="1"/>
        <end position="311"/>
    </location>
</feature>
<dbReference type="AlphaFoldDB" id="X1G5L4"/>
<feature type="non-terminal residue" evidence="4">
    <location>
        <position position="379"/>
    </location>
</feature>
<keyword evidence="1" id="KW-0489">Methyltransferase</keyword>
<gene>
    <name evidence="4" type="ORF">S03H2_15923</name>
</gene>
<accession>X1G5L4</accession>
<dbReference type="GO" id="GO:0032259">
    <property type="term" value="P:methylation"/>
    <property type="evidence" value="ECO:0007669"/>
    <property type="project" value="UniProtKB-KW"/>
</dbReference>
<dbReference type="Pfam" id="PF01555">
    <property type="entry name" value="N6_N4_Mtase"/>
    <property type="match status" value="1"/>
</dbReference>
<dbReference type="InterPro" id="IPR029063">
    <property type="entry name" value="SAM-dependent_MTases_sf"/>
</dbReference>
<dbReference type="GO" id="GO:0003677">
    <property type="term" value="F:DNA binding"/>
    <property type="evidence" value="ECO:0007669"/>
    <property type="project" value="InterPro"/>
</dbReference>
<keyword evidence="2" id="KW-0808">Transferase</keyword>
<feature type="non-terminal residue" evidence="4">
    <location>
        <position position="1"/>
    </location>
</feature>
<protein>
    <recommendedName>
        <fullName evidence="3">DNA methylase N-4/N-6 domain-containing protein</fullName>
    </recommendedName>
</protein>
<evidence type="ECO:0000313" key="4">
    <source>
        <dbReference type="EMBL" id="GAH36854.1"/>
    </source>
</evidence>